<organism evidence="1 2">
    <name type="scientific">Vitis vinifera</name>
    <name type="common">Grape</name>
    <dbReference type="NCBI Taxonomy" id="29760"/>
    <lineage>
        <taxon>Eukaryota</taxon>
        <taxon>Viridiplantae</taxon>
        <taxon>Streptophyta</taxon>
        <taxon>Embryophyta</taxon>
        <taxon>Tracheophyta</taxon>
        <taxon>Spermatophyta</taxon>
        <taxon>Magnoliopsida</taxon>
        <taxon>eudicotyledons</taxon>
        <taxon>Gunneridae</taxon>
        <taxon>Pentapetalae</taxon>
        <taxon>rosids</taxon>
        <taxon>Vitales</taxon>
        <taxon>Vitaceae</taxon>
        <taxon>Viteae</taxon>
        <taxon>Vitis</taxon>
    </lineage>
</organism>
<dbReference type="PaxDb" id="29760-VIT_12s0121g00340.t01"/>
<sequence>MADVCVLITLFRTAKEELCYSPNRCHSSNRYENTHLDHCLKDLHERMIDKGQKKSSIKKTSLCPLGSFNRVSCSLLKCHRNPIIQSQRFRFLGWKS</sequence>
<keyword evidence="2" id="KW-1185">Reference proteome</keyword>
<dbReference type="HOGENOM" id="CLU_2363901_0_0_1"/>
<evidence type="ECO:0000313" key="1">
    <source>
        <dbReference type="EMBL" id="CBI40695.3"/>
    </source>
</evidence>
<evidence type="ECO:0000313" key="2">
    <source>
        <dbReference type="Proteomes" id="UP000009183"/>
    </source>
</evidence>
<protein>
    <submittedName>
        <fullName evidence="1">Uncharacterized protein</fullName>
    </submittedName>
</protein>
<dbReference type="Proteomes" id="UP000009183">
    <property type="component" value="Chromosome 12"/>
</dbReference>
<name>D7UD80_VITVI</name>
<accession>D7UD80</accession>
<gene>
    <name evidence="1" type="ordered locus">VIT_12s0121g00340</name>
</gene>
<dbReference type="InParanoid" id="D7UD80"/>
<proteinExistence type="predicted"/>
<dbReference type="AlphaFoldDB" id="D7UD80"/>
<dbReference type="EMBL" id="FN596758">
    <property type="protein sequence ID" value="CBI40695.3"/>
    <property type="molecule type" value="Genomic_DNA"/>
</dbReference>
<reference evidence="2" key="1">
    <citation type="journal article" date="2007" name="Nature">
        <title>The grapevine genome sequence suggests ancestral hexaploidization in major angiosperm phyla.</title>
        <authorList>
            <consortium name="The French-Italian Public Consortium for Grapevine Genome Characterization."/>
            <person name="Jaillon O."/>
            <person name="Aury J.-M."/>
            <person name="Noel B."/>
            <person name="Policriti A."/>
            <person name="Clepet C."/>
            <person name="Casagrande A."/>
            <person name="Choisne N."/>
            <person name="Aubourg S."/>
            <person name="Vitulo N."/>
            <person name="Jubin C."/>
            <person name="Vezzi A."/>
            <person name="Legeai F."/>
            <person name="Hugueney P."/>
            <person name="Dasilva C."/>
            <person name="Horner D."/>
            <person name="Mica E."/>
            <person name="Jublot D."/>
            <person name="Poulain J."/>
            <person name="Bruyere C."/>
            <person name="Billault A."/>
            <person name="Segurens B."/>
            <person name="Gouyvenoux M."/>
            <person name="Ugarte E."/>
            <person name="Cattonaro F."/>
            <person name="Anthouard V."/>
            <person name="Vico V."/>
            <person name="Del Fabbro C."/>
            <person name="Alaux M."/>
            <person name="Di Gaspero G."/>
            <person name="Dumas V."/>
            <person name="Felice N."/>
            <person name="Paillard S."/>
            <person name="Juman I."/>
            <person name="Moroldo M."/>
            <person name="Scalabrin S."/>
            <person name="Canaguier A."/>
            <person name="Le Clainche I."/>
            <person name="Malacrida G."/>
            <person name="Durand E."/>
            <person name="Pesole G."/>
            <person name="Laucou V."/>
            <person name="Chatelet P."/>
            <person name="Merdinoglu D."/>
            <person name="Delledonne M."/>
            <person name="Pezzotti M."/>
            <person name="Lecharny A."/>
            <person name="Scarpelli C."/>
            <person name="Artiguenave F."/>
            <person name="Pe M.E."/>
            <person name="Valle G."/>
            <person name="Morgante M."/>
            <person name="Caboche M."/>
            <person name="Adam-Blondon A.-F."/>
            <person name="Weissenbach J."/>
            <person name="Quetier F."/>
            <person name="Wincker P."/>
        </authorList>
    </citation>
    <scope>NUCLEOTIDE SEQUENCE [LARGE SCALE GENOMIC DNA]</scope>
    <source>
        <strain evidence="2">cv. Pinot noir / PN40024</strain>
    </source>
</reference>